<proteinExistence type="predicted"/>
<evidence type="ECO:0000313" key="3">
    <source>
        <dbReference type="Proteomes" id="UP001341281"/>
    </source>
</evidence>
<dbReference type="EMBL" id="CP144747">
    <property type="protein sequence ID" value="WVZ63837.1"/>
    <property type="molecule type" value="Genomic_DNA"/>
</dbReference>
<keyword evidence="3" id="KW-1185">Reference proteome</keyword>
<dbReference type="AlphaFoldDB" id="A0AAQ3WJE9"/>
<feature type="region of interest" description="Disordered" evidence="1">
    <location>
        <begin position="1"/>
        <end position="111"/>
    </location>
</feature>
<sequence>MNRTTGASKTQIPVYPQRAIITRRSSPRQPMLATPSASGSALPSSLSFPVLHRPNHRWKKNPIPPPCSQMAHSNSGAATSASADGKALRPLLQPHVETEGVSAPAHPPLRA</sequence>
<reference evidence="2 3" key="1">
    <citation type="submission" date="2024-02" db="EMBL/GenBank/DDBJ databases">
        <title>High-quality chromosome-scale genome assembly of Pensacola bahiagrass (Paspalum notatum Flugge var. saurae).</title>
        <authorList>
            <person name="Vega J.M."/>
            <person name="Podio M."/>
            <person name="Orjuela J."/>
            <person name="Siena L.A."/>
            <person name="Pessino S.C."/>
            <person name="Combes M.C."/>
            <person name="Mariac C."/>
            <person name="Albertini E."/>
            <person name="Pupilli F."/>
            <person name="Ortiz J.P.A."/>
            <person name="Leblanc O."/>
        </authorList>
    </citation>
    <scope>NUCLEOTIDE SEQUENCE [LARGE SCALE GENOMIC DNA]</scope>
    <source>
        <strain evidence="2">R1</strain>
        <tissue evidence="2">Leaf</tissue>
    </source>
</reference>
<feature type="compositionally biased region" description="Polar residues" evidence="1">
    <location>
        <begin position="70"/>
        <end position="82"/>
    </location>
</feature>
<organism evidence="2 3">
    <name type="scientific">Paspalum notatum var. saurae</name>
    <dbReference type="NCBI Taxonomy" id="547442"/>
    <lineage>
        <taxon>Eukaryota</taxon>
        <taxon>Viridiplantae</taxon>
        <taxon>Streptophyta</taxon>
        <taxon>Embryophyta</taxon>
        <taxon>Tracheophyta</taxon>
        <taxon>Spermatophyta</taxon>
        <taxon>Magnoliopsida</taxon>
        <taxon>Liliopsida</taxon>
        <taxon>Poales</taxon>
        <taxon>Poaceae</taxon>
        <taxon>PACMAD clade</taxon>
        <taxon>Panicoideae</taxon>
        <taxon>Andropogonodae</taxon>
        <taxon>Paspaleae</taxon>
        <taxon>Paspalinae</taxon>
        <taxon>Paspalum</taxon>
    </lineage>
</organism>
<protein>
    <submittedName>
        <fullName evidence="2">Uncharacterized protein</fullName>
    </submittedName>
</protein>
<gene>
    <name evidence="2" type="ORF">U9M48_013435</name>
</gene>
<feature type="compositionally biased region" description="Low complexity" evidence="1">
    <location>
        <begin position="32"/>
        <end position="49"/>
    </location>
</feature>
<accession>A0AAQ3WJE9</accession>
<evidence type="ECO:0000313" key="2">
    <source>
        <dbReference type="EMBL" id="WVZ63837.1"/>
    </source>
</evidence>
<feature type="compositionally biased region" description="Polar residues" evidence="1">
    <location>
        <begin position="1"/>
        <end position="11"/>
    </location>
</feature>
<evidence type="ECO:0000256" key="1">
    <source>
        <dbReference type="SAM" id="MobiDB-lite"/>
    </source>
</evidence>
<dbReference type="Proteomes" id="UP001341281">
    <property type="component" value="Chromosome 03"/>
</dbReference>
<name>A0AAQ3WJE9_PASNO</name>